<keyword evidence="1" id="KW-0472">Membrane</keyword>
<protein>
    <recommendedName>
        <fullName evidence="4">Aromatic ring-opening dioxygenase LigA</fullName>
    </recommendedName>
</protein>
<dbReference type="Proteomes" id="UP000198520">
    <property type="component" value="Unassembled WGS sequence"/>
</dbReference>
<name>A0A1I2DBX3_9MICO</name>
<keyword evidence="3" id="KW-1185">Reference proteome</keyword>
<evidence type="ECO:0008006" key="4">
    <source>
        <dbReference type="Google" id="ProtNLM"/>
    </source>
</evidence>
<dbReference type="EMBL" id="FONZ01000001">
    <property type="protein sequence ID" value="SFE77931.1"/>
    <property type="molecule type" value="Genomic_DNA"/>
</dbReference>
<accession>A0A1I2DBX3</accession>
<keyword evidence="1" id="KW-1133">Transmembrane helix</keyword>
<evidence type="ECO:0000313" key="3">
    <source>
        <dbReference type="Proteomes" id="UP000198520"/>
    </source>
</evidence>
<proteinExistence type="predicted"/>
<dbReference type="OrthoDB" id="5243687at2"/>
<keyword evidence="1" id="KW-0812">Transmembrane</keyword>
<evidence type="ECO:0000256" key="1">
    <source>
        <dbReference type="SAM" id="Phobius"/>
    </source>
</evidence>
<dbReference type="AlphaFoldDB" id="A0A1I2DBX3"/>
<feature type="transmembrane region" description="Helical" evidence="1">
    <location>
        <begin position="7"/>
        <end position="33"/>
    </location>
</feature>
<organism evidence="2 3">
    <name type="scientific">Flavimobilis marinus</name>
    <dbReference type="NCBI Taxonomy" id="285351"/>
    <lineage>
        <taxon>Bacteria</taxon>
        <taxon>Bacillati</taxon>
        <taxon>Actinomycetota</taxon>
        <taxon>Actinomycetes</taxon>
        <taxon>Micrococcales</taxon>
        <taxon>Jonesiaceae</taxon>
        <taxon>Flavimobilis</taxon>
    </lineage>
</organism>
<reference evidence="3" key="1">
    <citation type="submission" date="2016-10" db="EMBL/GenBank/DDBJ databases">
        <authorList>
            <person name="Varghese N."/>
            <person name="Submissions S."/>
        </authorList>
    </citation>
    <scope>NUCLEOTIDE SEQUENCE [LARGE SCALE GENOMIC DNA]</scope>
    <source>
        <strain evidence="3">DSM 19083</strain>
    </source>
</reference>
<evidence type="ECO:0000313" key="2">
    <source>
        <dbReference type="EMBL" id="SFE77931.1"/>
    </source>
</evidence>
<dbReference type="RefSeq" id="WP_093374722.1">
    <property type="nucleotide sequence ID" value="NZ_BNAN01000001.1"/>
</dbReference>
<sequence>MSNTKKPVAIIGIVSMIAGLVLIIAGGAVWGMITGQLKDENITISADADMLAGKKVGGPFTAYAQAGVINKHALAGSGGLTYAELGDKAKELEKAGATEEEVAEVKAQRTSVMNGSFLRASLFTSVVAYGVSALVMGLGLMFILIGYSLKVLASAPATAAPAAARETVNA</sequence>
<dbReference type="STRING" id="285351.SAMN04488035_0491"/>
<gene>
    <name evidence="2" type="ORF">SAMN04488035_0491</name>
</gene>
<feature type="transmembrane region" description="Helical" evidence="1">
    <location>
        <begin position="126"/>
        <end position="147"/>
    </location>
</feature>